<keyword evidence="4" id="KW-1185">Reference proteome</keyword>
<accession>A0ABW0GCQ0</accession>
<feature type="transmembrane region" description="Helical" evidence="1">
    <location>
        <begin position="78"/>
        <end position="98"/>
    </location>
</feature>
<protein>
    <submittedName>
        <fullName evidence="3">DUF6644 family protein</fullName>
    </submittedName>
</protein>
<dbReference type="Proteomes" id="UP001596166">
    <property type="component" value="Unassembled WGS sequence"/>
</dbReference>
<name>A0ABW0GCQ0_9PROT</name>
<comment type="caution">
    <text evidence="3">The sequence shown here is derived from an EMBL/GenBank/DDBJ whole genome shotgun (WGS) entry which is preliminary data.</text>
</comment>
<dbReference type="RefSeq" id="WP_376997656.1">
    <property type="nucleotide sequence ID" value="NZ_JBHSLC010000063.1"/>
</dbReference>
<gene>
    <name evidence="3" type="ORF">ACFPMG_23580</name>
</gene>
<keyword evidence="1" id="KW-0812">Transmembrane</keyword>
<feature type="transmembrane region" description="Helical" evidence="1">
    <location>
        <begin position="36"/>
        <end position="57"/>
    </location>
</feature>
<evidence type="ECO:0000259" key="2">
    <source>
        <dbReference type="Pfam" id="PF20349"/>
    </source>
</evidence>
<reference evidence="4" key="1">
    <citation type="journal article" date="2019" name="Int. J. Syst. Evol. Microbiol.">
        <title>The Global Catalogue of Microorganisms (GCM) 10K type strain sequencing project: providing services to taxonomists for standard genome sequencing and annotation.</title>
        <authorList>
            <consortium name="The Broad Institute Genomics Platform"/>
            <consortium name="The Broad Institute Genome Sequencing Center for Infectious Disease"/>
            <person name="Wu L."/>
            <person name="Ma J."/>
        </authorList>
    </citation>
    <scope>NUCLEOTIDE SEQUENCE [LARGE SCALE GENOMIC DNA]</scope>
    <source>
        <strain evidence="4">CCUG 58760</strain>
    </source>
</reference>
<dbReference type="Pfam" id="PF20349">
    <property type="entry name" value="DUF6644"/>
    <property type="match status" value="1"/>
</dbReference>
<evidence type="ECO:0000313" key="4">
    <source>
        <dbReference type="Proteomes" id="UP001596166"/>
    </source>
</evidence>
<organism evidence="3 4">
    <name type="scientific">Azospirillum himalayense</name>
    <dbReference type="NCBI Taxonomy" id="654847"/>
    <lineage>
        <taxon>Bacteria</taxon>
        <taxon>Pseudomonadati</taxon>
        <taxon>Pseudomonadota</taxon>
        <taxon>Alphaproteobacteria</taxon>
        <taxon>Rhodospirillales</taxon>
        <taxon>Azospirillaceae</taxon>
        <taxon>Azospirillum</taxon>
    </lineage>
</organism>
<dbReference type="InterPro" id="IPR046586">
    <property type="entry name" value="DUF6644"/>
</dbReference>
<evidence type="ECO:0000256" key="1">
    <source>
        <dbReference type="SAM" id="Phobius"/>
    </source>
</evidence>
<dbReference type="EMBL" id="JBHSLC010000063">
    <property type="protein sequence ID" value="MFC5357977.1"/>
    <property type="molecule type" value="Genomic_DNA"/>
</dbReference>
<proteinExistence type="predicted"/>
<feature type="domain" description="DUF6644" evidence="2">
    <location>
        <begin position="34"/>
        <end position="164"/>
    </location>
</feature>
<keyword evidence="1" id="KW-1133">Transmembrane helix</keyword>
<feature type="transmembrane region" description="Helical" evidence="1">
    <location>
        <begin position="144"/>
        <end position="164"/>
    </location>
</feature>
<sequence length="165" mass="17422">MEVTTWLAEISGRLEQSGIGEAVRMTPALYPILESLHILGIALLVGPALAVDLRLLGIGRDVVPMTIVARYLLPMSHAGFTVVAVTGAAMFIGIALAVTSSPAAPWKFGLIALAGVNIVIFHTGVYRTVKSWDFHAQPPLRAKVAALVSASSWMGVVAAGRFLAY</sequence>
<evidence type="ECO:0000313" key="3">
    <source>
        <dbReference type="EMBL" id="MFC5357977.1"/>
    </source>
</evidence>
<feature type="transmembrane region" description="Helical" evidence="1">
    <location>
        <begin position="104"/>
        <end position="123"/>
    </location>
</feature>
<keyword evidence="1" id="KW-0472">Membrane</keyword>